<feature type="domain" description="Leucine-binding protein" evidence="4">
    <location>
        <begin position="48"/>
        <end position="379"/>
    </location>
</feature>
<evidence type="ECO:0000259" key="4">
    <source>
        <dbReference type="Pfam" id="PF13458"/>
    </source>
</evidence>
<dbReference type="PANTHER" id="PTHR30483:SF6">
    <property type="entry name" value="PERIPLASMIC BINDING PROTEIN OF ABC TRANSPORTER FOR NATURAL AMINO ACIDS"/>
    <property type="match status" value="1"/>
</dbReference>
<dbReference type="InterPro" id="IPR028082">
    <property type="entry name" value="Peripla_BP_I"/>
</dbReference>
<evidence type="ECO:0000256" key="1">
    <source>
        <dbReference type="ARBA" id="ARBA00010062"/>
    </source>
</evidence>
<accession>F1YH56</accession>
<dbReference type="Pfam" id="PF13458">
    <property type="entry name" value="Peripla_BP_6"/>
    <property type="match status" value="1"/>
</dbReference>
<dbReference type="InterPro" id="IPR028081">
    <property type="entry name" value="Leu-bd"/>
</dbReference>
<reference evidence="5 6" key="1">
    <citation type="journal article" date="2011" name="J. Bacteriol.">
        <title>Draft Genome Sequence of Gordonia neofelifaecis NRRL B-59395, a Cholesterol-Degrading Actinomycete.</title>
        <authorList>
            <person name="Ge F."/>
            <person name="Li W."/>
            <person name="Chen G."/>
            <person name="Liu Y."/>
            <person name="Zhang G."/>
            <person name="Yong B."/>
            <person name="Wang Q."/>
            <person name="Wang N."/>
            <person name="Huang Z."/>
            <person name="Li W."/>
            <person name="Wang J."/>
            <person name="Wu C."/>
            <person name="Xie Q."/>
            <person name="Liu G."/>
        </authorList>
    </citation>
    <scope>NUCLEOTIDE SEQUENCE [LARGE SCALE GENOMIC DNA]</scope>
    <source>
        <strain evidence="5 6">NRRL B-59395</strain>
    </source>
</reference>
<dbReference type="Proteomes" id="UP000035065">
    <property type="component" value="Unassembled WGS sequence"/>
</dbReference>
<feature type="chain" id="PRO_5039469379" evidence="3">
    <location>
        <begin position="21"/>
        <end position="402"/>
    </location>
</feature>
<comment type="similarity">
    <text evidence="1">Belongs to the leucine-binding protein family.</text>
</comment>
<evidence type="ECO:0000256" key="2">
    <source>
        <dbReference type="ARBA" id="ARBA00022729"/>
    </source>
</evidence>
<organism evidence="5 6">
    <name type="scientific">Gordonia neofelifaecis NRRL B-59395</name>
    <dbReference type="NCBI Taxonomy" id="644548"/>
    <lineage>
        <taxon>Bacteria</taxon>
        <taxon>Bacillati</taxon>
        <taxon>Actinomycetota</taxon>
        <taxon>Actinomycetes</taxon>
        <taxon>Mycobacteriales</taxon>
        <taxon>Gordoniaceae</taxon>
        <taxon>Gordonia</taxon>
    </lineage>
</organism>
<keyword evidence="2 3" id="KW-0732">Signal</keyword>
<evidence type="ECO:0000313" key="5">
    <source>
        <dbReference type="EMBL" id="EGD55971.1"/>
    </source>
</evidence>
<dbReference type="STRING" id="644548.SCNU_07015"/>
<dbReference type="SUPFAM" id="SSF53822">
    <property type="entry name" value="Periplasmic binding protein-like I"/>
    <property type="match status" value="1"/>
</dbReference>
<evidence type="ECO:0000256" key="3">
    <source>
        <dbReference type="SAM" id="SignalP"/>
    </source>
</evidence>
<comment type="caution">
    <text evidence="5">The sequence shown here is derived from an EMBL/GenBank/DDBJ whole genome shotgun (WGS) entry which is preliminary data.</text>
</comment>
<dbReference type="EMBL" id="AEUD01000004">
    <property type="protein sequence ID" value="EGD55971.1"/>
    <property type="molecule type" value="Genomic_DNA"/>
</dbReference>
<dbReference type="AlphaFoldDB" id="F1YH56"/>
<dbReference type="InterPro" id="IPR051010">
    <property type="entry name" value="BCAA_transport"/>
</dbReference>
<keyword evidence="6" id="KW-1185">Reference proteome</keyword>
<protein>
    <submittedName>
        <fullName evidence="5">Branched-chain amino acid transport system substrate-binding protein</fullName>
    </submittedName>
</protein>
<proteinExistence type="inferred from homology"/>
<dbReference type="Gene3D" id="3.40.50.2300">
    <property type="match status" value="2"/>
</dbReference>
<gene>
    <name evidence="5" type="ORF">SCNU_07015</name>
</gene>
<feature type="signal peptide" evidence="3">
    <location>
        <begin position="1"/>
        <end position="20"/>
    </location>
</feature>
<evidence type="ECO:0000313" key="6">
    <source>
        <dbReference type="Proteomes" id="UP000035065"/>
    </source>
</evidence>
<dbReference type="PANTHER" id="PTHR30483">
    <property type="entry name" value="LEUCINE-SPECIFIC-BINDING PROTEIN"/>
    <property type="match status" value="1"/>
</dbReference>
<dbReference type="eggNOG" id="COG0683">
    <property type="taxonomic scope" value="Bacteria"/>
</dbReference>
<dbReference type="RefSeq" id="WP_009678643.1">
    <property type="nucleotide sequence ID" value="NZ_AEUD01000004.1"/>
</dbReference>
<dbReference type="PROSITE" id="PS51257">
    <property type="entry name" value="PROKAR_LIPOPROTEIN"/>
    <property type="match status" value="1"/>
</dbReference>
<name>F1YH56_9ACTN</name>
<sequence length="402" mass="41729">MRIRNRAIIVGLAVSSLTLAACGNSDSTSSGGADQPYRVLITAGISGQGALAANAQTSVLAAKAGVQVVNNDGGIDGRKIQLTVVDDGGDATNAVTKIRQSITESKPDLVLDSGPSTISAALLPILKQNKILSFNVAPTEDSTNPDKFPLNFDLAPGGTDNSKSIAGYAKEKNYNDIGVIHGSTAYGEEFGEKMGQAVTAAGLKLAGNVEYEVTALDMTAQLQSLKNAGAKALVVDAYGAPLGYLLKNIERLGWDVPIIGNTSVSGTNLIANTPPAGVLGTPAVKNLVTQVFTSTVYDPNNAAVKQMVDTMASLGEIRSTLIVADNYDAMPLIAAAAKKAGTSTDPQKLAEALENPEVQQNAKTAFLARYNFTADSHDPNPAQSEMKFIAPTKVVNGQFGHP</sequence>